<gene>
    <name evidence="16" type="ORF">CH357_14450</name>
</gene>
<evidence type="ECO:0000256" key="5">
    <source>
        <dbReference type="ARBA" id="ARBA00022862"/>
    </source>
</evidence>
<keyword evidence="6" id="KW-0560">Oxidoreductase</keyword>
<evidence type="ECO:0000256" key="1">
    <source>
        <dbReference type="ARBA" id="ARBA00003330"/>
    </source>
</evidence>
<dbReference type="Proteomes" id="UP000232196">
    <property type="component" value="Unassembled WGS sequence"/>
</dbReference>
<dbReference type="AlphaFoldDB" id="A0A2M9XAQ2"/>
<evidence type="ECO:0000313" key="17">
    <source>
        <dbReference type="Proteomes" id="UP000232196"/>
    </source>
</evidence>
<dbReference type="GO" id="GO:0045454">
    <property type="term" value="P:cell redox homeostasis"/>
    <property type="evidence" value="ECO:0007669"/>
    <property type="project" value="TreeGrafter"/>
</dbReference>
<feature type="domain" description="Thioredoxin" evidence="15">
    <location>
        <begin position="4"/>
        <end position="159"/>
    </location>
</feature>
<dbReference type="CDD" id="cd03017">
    <property type="entry name" value="PRX_BCP"/>
    <property type="match status" value="1"/>
</dbReference>
<feature type="active site" description="Cysteine sulfenic acid (-SOH) intermediate; for peroxidase activity" evidence="13">
    <location>
        <position position="47"/>
    </location>
</feature>
<evidence type="ECO:0000256" key="13">
    <source>
        <dbReference type="PIRSR" id="PIRSR000239-1"/>
    </source>
</evidence>
<organism evidence="16 17">
    <name type="scientific">Leptospira hartskeerlii</name>
    <dbReference type="NCBI Taxonomy" id="2023177"/>
    <lineage>
        <taxon>Bacteria</taxon>
        <taxon>Pseudomonadati</taxon>
        <taxon>Spirochaetota</taxon>
        <taxon>Spirochaetia</taxon>
        <taxon>Leptospirales</taxon>
        <taxon>Leptospiraceae</taxon>
        <taxon>Leptospira</taxon>
    </lineage>
</organism>
<keyword evidence="17" id="KW-1185">Reference proteome</keyword>
<dbReference type="InterPro" id="IPR024706">
    <property type="entry name" value="Peroxiredoxin_AhpC-typ"/>
</dbReference>
<dbReference type="InterPro" id="IPR036249">
    <property type="entry name" value="Thioredoxin-like_sf"/>
</dbReference>
<dbReference type="GO" id="GO:0034599">
    <property type="term" value="P:cellular response to oxidative stress"/>
    <property type="evidence" value="ECO:0007669"/>
    <property type="project" value="TreeGrafter"/>
</dbReference>
<comment type="caution">
    <text evidence="16">The sequence shown here is derived from an EMBL/GenBank/DDBJ whole genome shotgun (WGS) entry which is preliminary data.</text>
</comment>
<dbReference type="PIRSF" id="PIRSF000239">
    <property type="entry name" value="AHPC"/>
    <property type="match status" value="1"/>
</dbReference>
<dbReference type="Gene3D" id="3.40.30.10">
    <property type="entry name" value="Glutaredoxin"/>
    <property type="match status" value="1"/>
</dbReference>
<comment type="catalytic activity">
    <reaction evidence="12">
        <text>a hydroperoxide + [thioredoxin]-dithiol = an alcohol + [thioredoxin]-disulfide + H2O</text>
        <dbReference type="Rhea" id="RHEA:62620"/>
        <dbReference type="Rhea" id="RHEA-COMP:10698"/>
        <dbReference type="Rhea" id="RHEA-COMP:10700"/>
        <dbReference type="ChEBI" id="CHEBI:15377"/>
        <dbReference type="ChEBI" id="CHEBI:29950"/>
        <dbReference type="ChEBI" id="CHEBI:30879"/>
        <dbReference type="ChEBI" id="CHEBI:35924"/>
        <dbReference type="ChEBI" id="CHEBI:50058"/>
        <dbReference type="EC" id="1.11.1.24"/>
    </reaction>
</comment>
<dbReference type="GO" id="GO:0008379">
    <property type="term" value="F:thioredoxin peroxidase activity"/>
    <property type="evidence" value="ECO:0007669"/>
    <property type="project" value="TreeGrafter"/>
</dbReference>
<dbReference type="PANTHER" id="PTHR42801:SF4">
    <property type="entry name" value="AHPC_TSA FAMILY PROTEIN"/>
    <property type="match status" value="1"/>
</dbReference>
<evidence type="ECO:0000256" key="7">
    <source>
        <dbReference type="ARBA" id="ARBA00023157"/>
    </source>
</evidence>
<dbReference type="EC" id="1.11.1.24" evidence="3"/>
<dbReference type="EMBL" id="NPDN01000007">
    <property type="protein sequence ID" value="PJZ24781.1"/>
    <property type="molecule type" value="Genomic_DNA"/>
</dbReference>
<evidence type="ECO:0000313" key="16">
    <source>
        <dbReference type="EMBL" id="PJZ24781.1"/>
    </source>
</evidence>
<dbReference type="PROSITE" id="PS51352">
    <property type="entry name" value="THIOREDOXIN_2"/>
    <property type="match status" value="1"/>
</dbReference>
<dbReference type="InterPro" id="IPR050924">
    <property type="entry name" value="Peroxiredoxin_BCP/PrxQ"/>
</dbReference>
<feature type="region of interest" description="Disordered" evidence="14">
    <location>
        <begin position="1"/>
        <end position="30"/>
    </location>
</feature>
<evidence type="ECO:0000256" key="14">
    <source>
        <dbReference type="SAM" id="MobiDB-lite"/>
    </source>
</evidence>
<dbReference type="FunFam" id="3.40.30.10:FF:000007">
    <property type="entry name" value="Thioredoxin-dependent thiol peroxidase"/>
    <property type="match status" value="1"/>
</dbReference>
<keyword evidence="4" id="KW-0575">Peroxidase</keyword>
<proteinExistence type="inferred from homology"/>
<feature type="compositionally biased region" description="Basic and acidic residues" evidence="14">
    <location>
        <begin position="1"/>
        <end position="11"/>
    </location>
</feature>
<sequence length="159" mass="17492">MSDSWEGKKLPEVSLSSSAGSTVNLPKDSSGSWTLLYFYPKDDTPGCTKQACSYRDNLEKFTKAGAKVYGISSDSLDSHKQFIDKFNLSFPLLSDPKQSLSGPLGVYGDQEWQGRVFKGLSRDSFLVGPDGTIRKVWRKVDPTKTVAETLEEILKEAGA</sequence>
<dbReference type="GO" id="GO:0005737">
    <property type="term" value="C:cytoplasm"/>
    <property type="evidence" value="ECO:0007669"/>
    <property type="project" value="TreeGrafter"/>
</dbReference>
<evidence type="ECO:0000259" key="15">
    <source>
        <dbReference type="PROSITE" id="PS51352"/>
    </source>
</evidence>
<comment type="subunit">
    <text evidence="2">Monomer.</text>
</comment>
<evidence type="ECO:0000256" key="6">
    <source>
        <dbReference type="ARBA" id="ARBA00023002"/>
    </source>
</evidence>
<protein>
    <recommendedName>
        <fullName evidence="3">thioredoxin-dependent peroxiredoxin</fullName>
        <ecNumber evidence="3">1.11.1.24</ecNumber>
    </recommendedName>
    <alternativeName>
        <fullName evidence="9">Thioredoxin peroxidase</fullName>
    </alternativeName>
    <alternativeName>
        <fullName evidence="11">Thioredoxin-dependent peroxiredoxin Bcp</fullName>
    </alternativeName>
</protein>
<dbReference type="SUPFAM" id="SSF52833">
    <property type="entry name" value="Thioredoxin-like"/>
    <property type="match status" value="1"/>
</dbReference>
<dbReference type="PANTHER" id="PTHR42801">
    <property type="entry name" value="THIOREDOXIN-DEPENDENT PEROXIDE REDUCTASE"/>
    <property type="match status" value="1"/>
</dbReference>
<dbReference type="OrthoDB" id="9812811at2"/>
<comment type="similarity">
    <text evidence="10">Belongs to the peroxiredoxin family. BCP/PrxQ subfamily.</text>
</comment>
<keyword evidence="8" id="KW-0676">Redox-active center</keyword>
<evidence type="ECO:0000256" key="2">
    <source>
        <dbReference type="ARBA" id="ARBA00011245"/>
    </source>
</evidence>
<evidence type="ECO:0000256" key="10">
    <source>
        <dbReference type="ARBA" id="ARBA00038489"/>
    </source>
</evidence>
<dbReference type="InterPro" id="IPR013766">
    <property type="entry name" value="Thioredoxin_domain"/>
</dbReference>
<dbReference type="Pfam" id="PF00578">
    <property type="entry name" value="AhpC-TSA"/>
    <property type="match status" value="1"/>
</dbReference>
<evidence type="ECO:0000256" key="4">
    <source>
        <dbReference type="ARBA" id="ARBA00022559"/>
    </source>
</evidence>
<evidence type="ECO:0000256" key="9">
    <source>
        <dbReference type="ARBA" id="ARBA00032824"/>
    </source>
</evidence>
<feature type="compositionally biased region" description="Polar residues" evidence="14">
    <location>
        <begin position="14"/>
        <end position="30"/>
    </location>
</feature>
<keyword evidence="7" id="KW-1015">Disulfide bond</keyword>
<dbReference type="RefSeq" id="WP_100707475.1">
    <property type="nucleotide sequence ID" value="NZ_NPDL01000006.1"/>
</dbReference>
<accession>A0A2M9XAQ2</accession>
<keyword evidence="5" id="KW-0049">Antioxidant</keyword>
<evidence type="ECO:0000256" key="11">
    <source>
        <dbReference type="ARBA" id="ARBA00042639"/>
    </source>
</evidence>
<dbReference type="InterPro" id="IPR000866">
    <property type="entry name" value="AhpC/TSA"/>
</dbReference>
<evidence type="ECO:0000256" key="8">
    <source>
        <dbReference type="ARBA" id="ARBA00023284"/>
    </source>
</evidence>
<comment type="function">
    <text evidence="1">Thiol-specific peroxidase that catalyzes the reduction of hydrogen peroxide and organic hydroperoxides to water and alcohols, respectively. Plays a role in cell protection against oxidative stress by detoxifying peroxides and as sensor of hydrogen peroxide-mediated signaling events.</text>
</comment>
<evidence type="ECO:0000256" key="12">
    <source>
        <dbReference type="ARBA" id="ARBA00049091"/>
    </source>
</evidence>
<evidence type="ECO:0000256" key="3">
    <source>
        <dbReference type="ARBA" id="ARBA00013017"/>
    </source>
</evidence>
<reference evidence="16 17" key="1">
    <citation type="submission" date="2017-07" db="EMBL/GenBank/DDBJ databases">
        <title>Leptospira spp. isolated from tropical soils.</title>
        <authorList>
            <person name="Thibeaux R."/>
            <person name="Iraola G."/>
            <person name="Ferres I."/>
            <person name="Bierque E."/>
            <person name="Girault D."/>
            <person name="Soupe-Gilbert M.-E."/>
            <person name="Picardeau M."/>
            <person name="Goarant C."/>
        </authorList>
    </citation>
    <scope>NUCLEOTIDE SEQUENCE [LARGE SCALE GENOMIC DNA]</scope>
    <source>
        <strain evidence="16 17">MCA1-C-A1</strain>
    </source>
</reference>
<name>A0A2M9XAQ2_9LEPT</name>